<keyword evidence="1" id="KW-0812">Transmembrane</keyword>
<dbReference type="STRING" id="1232681.ADIS_3249"/>
<evidence type="ECO:0000313" key="3">
    <source>
        <dbReference type="Proteomes" id="UP000013909"/>
    </source>
</evidence>
<keyword evidence="3" id="KW-1185">Reference proteome</keyword>
<comment type="caution">
    <text evidence="2">The sequence shown here is derived from an EMBL/GenBank/DDBJ whole genome shotgun (WGS) entry which is preliminary data.</text>
</comment>
<dbReference type="EMBL" id="AQHR01000088">
    <property type="protein sequence ID" value="EON76121.1"/>
    <property type="molecule type" value="Genomic_DNA"/>
</dbReference>
<reference evidence="2 3" key="1">
    <citation type="submission" date="2013-02" db="EMBL/GenBank/DDBJ databases">
        <title>A novel strain isolated from Lonar lake, Maharashtra, India.</title>
        <authorList>
            <person name="Singh A."/>
        </authorList>
    </citation>
    <scope>NUCLEOTIDE SEQUENCE [LARGE SCALE GENOMIC DNA]</scope>
    <source>
        <strain evidence="2 3">AK24</strain>
    </source>
</reference>
<dbReference type="Proteomes" id="UP000013909">
    <property type="component" value="Unassembled WGS sequence"/>
</dbReference>
<accession>R7ZPS7</accession>
<feature type="transmembrane region" description="Helical" evidence="1">
    <location>
        <begin position="12"/>
        <end position="33"/>
    </location>
</feature>
<evidence type="ECO:0000256" key="1">
    <source>
        <dbReference type="SAM" id="Phobius"/>
    </source>
</evidence>
<evidence type="ECO:0000313" key="2">
    <source>
        <dbReference type="EMBL" id="EON76121.1"/>
    </source>
</evidence>
<proteinExistence type="predicted"/>
<protein>
    <submittedName>
        <fullName evidence="2">Uncharacterized protein</fullName>
    </submittedName>
</protein>
<name>R7ZPS7_9BACT</name>
<keyword evidence="1" id="KW-1133">Transmembrane helix</keyword>
<keyword evidence="1" id="KW-0472">Membrane</keyword>
<dbReference type="AlphaFoldDB" id="R7ZPS7"/>
<gene>
    <name evidence="2" type="ORF">ADIS_3249</name>
</gene>
<sequence>MGIHDSVSGKTIGFYHLIVSGVFFELIEIYQYLQLFN</sequence>
<organism evidence="2 3">
    <name type="scientific">Lunatimonas lonarensis</name>
    <dbReference type="NCBI Taxonomy" id="1232681"/>
    <lineage>
        <taxon>Bacteria</taxon>
        <taxon>Pseudomonadati</taxon>
        <taxon>Bacteroidota</taxon>
        <taxon>Cytophagia</taxon>
        <taxon>Cytophagales</taxon>
        <taxon>Cyclobacteriaceae</taxon>
    </lineage>
</organism>